<organism evidence="1 2">
    <name type="scientific">Racocetra fulgida</name>
    <dbReference type="NCBI Taxonomy" id="60492"/>
    <lineage>
        <taxon>Eukaryota</taxon>
        <taxon>Fungi</taxon>
        <taxon>Fungi incertae sedis</taxon>
        <taxon>Mucoromycota</taxon>
        <taxon>Glomeromycotina</taxon>
        <taxon>Glomeromycetes</taxon>
        <taxon>Diversisporales</taxon>
        <taxon>Gigasporaceae</taxon>
        <taxon>Racocetra</taxon>
    </lineage>
</organism>
<proteinExistence type="predicted"/>
<feature type="non-terminal residue" evidence="1">
    <location>
        <position position="49"/>
    </location>
</feature>
<dbReference type="OrthoDB" id="2432695at2759"/>
<dbReference type="EMBL" id="CAJVPZ010046930">
    <property type="protein sequence ID" value="CAG8771719.1"/>
    <property type="molecule type" value="Genomic_DNA"/>
</dbReference>
<evidence type="ECO:0000313" key="1">
    <source>
        <dbReference type="EMBL" id="CAG8771719.1"/>
    </source>
</evidence>
<evidence type="ECO:0000313" key="2">
    <source>
        <dbReference type="Proteomes" id="UP000789396"/>
    </source>
</evidence>
<dbReference type="Proteomes" id="UP000789396">
    <property type="component" value="Unassembled WGS sequence"/>
</dbReference>
<gene>
    <name evidence="1" type="ORF">RFULGI_LOCUS15106</name>
</gene>
<comment type="caution">
    <text evidence="1">The sequence shown here is derived from an EMBL/GenBank/DDBJ whole genome shotgun (WGS) entry which is preliminary data.</text>
</comment>
<keyword evidence="2" id="KW-1185">Reference proteome</keyword>
<protein>
    <submittedName>
        <fullName evidence="1">4229_t:CDS:1</fullName>
    </submittedName>
</protein>
<accession>A0A9N9JAQ4</accession>
<reference evidence="1" key="1">
    <citation type="submission" date="2021-06" db="EMBL/GenBank/DDBJ databases">
        <authorList>
            <person name="Kallberg Y."/>
            <person name="Tangrot J."/>
            <person name="Rosling A."/>
        </authorList>
    </citation>
    <scope>NUCLEOTIDE SEQUENCE</scope>
    <source>
        <strain evidence="1">IN212</strain>
    </source>
</reference>
<sequence>DANFINGIKETVVNLYENNYMLIVHETDSDQEQLKIDQKTEIELYLKAP</sequence>
<dbReference type="AlphaFoldDB" id="A0A9N9JAQ4"/>
<name>A0A9N9JAQ4_9GLOM</name>